<dbReference type="EMBL" id="NWUF01000006">
    <property type="protein sequence ID" value="PCE42896.1"/>
    <property type="molecule type" value="Genomic_DNA"/>
</dbReference>
<dbReference type="RefSeq" id="WP_066959793.1">
    <property type="nucleotide sequence ID" value="NZ_CP023449.1"/>
</dbReference>
<dbReference type="AlphaFoldDB" id="A0A2A4FVT8"/>
<dbReference type="Gene3D" id="3.40.50.150">
    <property type="entry name" value="Vaccinia Virus protein VP39"/>
    <property type="match status" value="1"/>
</dbReference>
<keyword evidence="1" id="KW-0808">Transferase</keyword>
<organism evidence="1 2">
    <name type="scientific">Rhizorhabdus dicambivorans</name>
    <dbReference type="NCBI Taxonomy" id="1850238"/>
    <lineage>
        <taxon>Bacteria</taxon>
        <taxon>Pseudomonadati</taxon>
        <taxon>Pseudomonadota</taxon>
        <taxon>Alphaproteobacteria</taxon>
        <taxon>Sphingomonadales</taxon>
        <taxon>Sphingomonadaceae</taxon>
        <taxon>Rhizorhabdus</taxon>
    </lineage>
</organism>
<dbReference type="GO" id="GO:0008168">
    <property type="term" value="F:methyltransferase activity"/>
    <property type="evidence" value="ECO:0007669"/>
    <property type="project" value="UniProtKB-KW"/>
</dbReference>
<dbReference type="OrthoDB" id="9805585at2"/>
<sequence length="189" mass="20653">MSDLAAFLRAWARDPLSIAAVAPSGPSLARLITAEITADMAPVIELGPGTGVFTKALIERGLREADLILVESEADFARLLEVRFPQARVLQGDAARVRRHRALLNGDLAGATISGLPVLSMNAAQQMKIMRGCFDLMRPGGRFYQFSYSPVCPVRRPVLERLGLRARRLSSTVRNLPPAAVYEISRIDE</sequence>
<gene>
    <name evidence="1" type="ORF">COO09_07755</name>
</gene>
<keyword evidence="2" id="KW-1185">Reference proteome</keyword>
<evidence type="ECO:0000313" key="1">
    <source>
        <dbReference type="EMBL" id="PCE42896.1"/>
    </source>
</evidence>
<dbReference type="SUPFAM" id="SSF53335">
    <property type="entry name" value="S-adenosyl-L-methionine-dependent methyltransferases"/>
    <property type="match status" value="1"/>
</dbReference>
<protein>
    <submittedName>
        <fullName evidence="1">SAM-dependent methyltransferase</fullName>
    </submittedName>
</protein>
<dbReference type="Proteomes" id="UP000218934">
    <property type="component" value="Unassembled WGS sequence"/>
</dbReference>
<dbReference type="GO" id="GO:0032259">
    <property type="term" value="P:methylation"/>
    <property type="evidence" value="ECO:0007669"/>
    <property type="project" value="UniProtKB-KW"/>
</dbReference>
<comment type="caution">
    <text evidence="1">The sequence shown here is derived from an EMBL/GenBank/DDBJ whole genome shotgun (WGS) entry which is preliminary data.</text>
</comment>
<dbReference type="KEGG" id="rdi:CMV14_03620"/>
<accession>A0A2A4FVT8</accession>
<evidence type="ECO:0000313" key="2">
    <source>
        <dbReference type="Proteomes" id="UP000218934"/>
    </source>
</evidence>
<proteinExistence type="predicted"/>
<dbReference type="InterPro" id="IPR029063">
    <property type="entry name" value="SAM-dependent_MTases_sf"/>
</dbReference>
<keyword evidence="1" id="KW-0489">Methyltransferase</keyword>
<name>A0A2A4FVT8_9SPHN</name>
<reference evidence="1 2" key="1">
    <citation type="submission" date="2017-09" db="EMBL/GenBank/DDBJ databases">
        <title>The Catabolism of 3,6-Dichlorosalicylic acid is Initiated by the Cytochrome P450 Monooxygenase DsmABC in Rhizorhabdus dicambivorans Ndbn-20.</title>
        <authorList>
            <person name="Na L."/>
        </authorList>
    </citation>
    <scope>NUCLEOTIDE SEQUENCE [LARGE SCALE GENOMIC DNA]</scope>
    <source>
        <strain evidence="1 2">Ndbn-20m</strain>
    </source>
</reference>